<feature type="transmembrane region" description="Helical" evidence="1">
    <location>
        <begin position="20"/>
        <end position="38"/>
    </location>
</feature>
<dbReference type="HOGENOM" id="CLU_3306435_0_0_5"/>
<keyword evidence="1" id="KW-0472">Membrane</keyword>
<proteinExistence type="predicted"/>
<reference evidence="2 3" key="1">
    <citation type="journal article" date="2012" name="Proc. Natl. Acad. Sci. U.S.A.">
        <title>Genome streamlining and chemical defense in a coral reef symbiosis.</title>
        <authorList>
            <person name="Kwan J.C."/>
            <person name="Donia M.S."/>
            <person name="Han A.W."/>
            <person name="Hirose E."/>
            <person name="Haygood M.G."/>
            <person name="Schmidt E.W."/>
        </authorList>
    </citation>
    <scope>NUCLEOTIDE SEQUENCE [LARGE SCALE GENOMIC DNA]</scope>
    <source>
        <strain evidence="2 3">L2</strain>
    </source>
</reference>
<evidence type="ECO:0000313" key="2">
    <source>
        <dbReference type="EMBL" id="AFX98366.1"/>
    </source>
</evidence>
<protein>
    <submittedName>
        <fullName evidence="2">Uncharacterized protein</fullName>
    </submittedName>
</protein>
<dbReference type="Proteomes" id="UP000010077">
    <property type="component" value="Chromosome"/>
</dbReference>
<accession>K7ZC77</accession>
<evidence type="ECO:0000313" key="3">
    <source>
        <dbReference type="Proteomes" id="UP000010077"/>
    </source>
</evidence>
<evidence type="ECO:0000256" key="1">
    <source>
        <dbReference type="SAM" id="Phobius"/>
    </source>
</evidence>
<dbReference type="EMBL" id="CP003539">
    <property type="protein sequence ID" value="AFX98366.1"/>
    <property type="molecule type" value="Genomic_DNA"/>
</dbReference>
<keyword evidence="1" id="KW-1133">Transmembrane helix</keyword>
<keyword evidence="3" id="KW-1185">Reference proteome</keyword>
<name>K7ZC77_9PROT</name>
<sequence>MHTNLANHKFLFFLDQYQVIKGICYFCPMINFNVLLFIC</sequence>
<organism evidence="2 3">
    <name type="scientific">Candidatus Endolissoclinum faulkneri L2</name>
    <dbReference type="NCBI Taxonomy" id="1193729"/>
    <lineage>
        <taxon>Bacteria</taxon>
        <taxon>Pseudomonadati</taxon>
        <taxon>Pseudomonadota</taxon>
        <taxon>Alphaproteobacteria</taxon>
        <taxon>Rhodospirillales</taxon>
        <taxon>Rhodospirillaceae</taxon>
        <taxon>Candidatus Endolissoclinum</taxon>
    </lineage>
</organism>
<dbReference type="KEGG" id="thal:A1OE_163"/>
<keyword evidence="1" id="KW-0812">Transmembrane</keyword>
<dbReference type="AlphaFoldDB" id="K7ZC77"/>
<gene>
    <name evidence="2" type="ORF">A1OE_163</name>
</gene>